<dbReference type="Proteomes" id="UP000016016">
    <property type="component" value="Unassembled WGS sequence"/>
</dbReference>
<accession>E1GVX6</accession>
<sequence>MYNLEDKSFKTLLGIMPEEVAILSINKFYEHCIENNIKEFLFVFHGGEPLMQKKEFFIKFVNYAHEVFDSNVIVYFAIQSNGTLLNADIAKLFADLKIQIGVIILMRLKN</sequence>
<dbReference type="PANTHER" id="PTHR43273">
    <property type="entry name" value="ANAEROBIC SULFATASE-MATURATING ENZYME HOMOLOG ASLB-RELATED"/>
    <property type="match status" value="1"/>
</dbReference>
<dbReference type="PANTHER" id="PTHR43273:SF3">
    <property type="entry name" value="ANAEROBIC SULFATASE-MATURATING ENZYME HOMOLOG ASLB-RELATED"/>
    <property type="match status" value="1"/>
</dbReference>
<evidence type="ECO:0008006" key="3">
    <source>
        <dbReference type="Google" id="ProtNLM"/>
    </source>
</evidence>
<dbReference type="GO" id="GO:0016491">
    <property type="term" value="F:oxidoreductase activity"/>
    <property type="evidence" value="ECO:0007669"/>
    <property type="project" value="InterPro"/>
</dbReference>
<comment type="caution">
    <text evidence="1">The sequence shown here is derived from an EMBL/GenBank/DDBJ whole genome shotgun (WGS) entry which is preliminary data.</text>
</comment>
<evidence type="ECO:0000313" key="2">
    <source>
        <dbReference type="Proteomes" id="UP000016016"/>
    </source>
</evidence>
<dbReference type="InterPro" id="IPR058240">
    <property type="entry name" value="rSAM_sf"/>
</dbReference>
<evidence type="ECO:0000313" key="1">
    <source>
        <dbReference type="EMBL" id="EFN91183.1"/>
    </source>
</evidence>
<dbReference type="EMBL" id="ADFQ01000056">
    <property type="protein sequence ID" value="EFN91183.1"/>
    <property type="molecule type" value="Genomic_DNA"/>
</dbReference>
<proteinExistence type="predicted"/>
<dbReference type="Gene3D" id="3.20.20.70">
    <property type="entry name" value="Aldolase class I"/>
    <property type="match status" value="1"/>
</dbReference>
<dbReference type="InterPro" id="IPR013785">
    <property type="entry name" value="Aldolase_TIM"/>
</dbReference>
<protein>
    <recommendedName>
        <fullName evidence="3">Radical SAM core domain-containing protein</fullName>
    </recommendedName>
</protein>
<gene>
    <name evidence="1" type="ORF">HMPREF9018_1162</name>
</gene>
<dbReference type="eggNOG" id="COG0641">
    <property type="taxonomic scope" value="Bacteria"/>
</dbReference>
<reference evidence="1 2" key="1">
    <citation type="submission" date="2010-09" db="EMBL/GenBank/DDBJ databases">
        <authorList>
            <person name="Harkins D.M."/>
            <person name="Madupu R."/>
            <person name="Durkin A.S."/>
            <person name="Torralba M."/>
            <person name="Methe B."/>
            <person name="Sutton G.G."/>
            <person name="Nelson K.E."/>
        </authorList>
    </citation>
    <scope>NUCLEOTIDE SEQUENCE [LARGE SCALE GENOMIC DNA]</scope>
    <source>
        <strain evidence="1 2">CRIS 21A-A</strain>
    </source>
</reference>
<name>E1GVX6_9BACT</name>
<dbReference type="InterPro" id="IPR023867">
    <property type="entry name" value="Sulphatase_maturase_rSAM"/>
</dbReference>
<dbReference type="SUPFAM" id="SSF102114">
    <property type="entry name" value="Radical SAM enzymes"/>
    <property type="match status" value="1"/>
</dbReference>
<dbReference type="AlphaFoldDB" id="E1GVX6"/>
<organism evidence="1 2">
    <name type="scientific">Prevotella amnii CRIS 21A-A</name>
    <dbReference type="NCBI Taxonomy" id="679191"/>
    <lineage>
        <taxon>Bacteria</taxon>
        <taxon>Pseudomonadati</taxon>
        <taxon>Bacteroidota</taxon>
        <taxon>Bacteroidia</taxon>
        <taxon>Bacteroidales</taxon>
        <taxon>Prevotellaceae</taxon>
        <taxon>Prevotella</taxon>
    </lineage>
</organism>